<dbReference type="CDD" id="cd06445">
    <property type="entry name" value="ATase"/>
    <property type="match status" value="1"/>
</dbReference>
<organism evidence="3 4">
    <name type="scientific">Candidatus Cryptobacteroides merdigallinarum</name>
    <dbReference type="NCBI Taxonomy" id="2840770"/>
    <lineage>
        <taxon>Bacteria</taxon>
        <taxon>Pseudomonadati</taxon>
        <taxon>Bacteroidota</taxon>
        <taxon>Bacteroidia</taxon>
        <taxon>Bacteroidales</taxon>
        <taxon>Candidatus Cryptobacteroides</taxon>
    </lineage>
</organism>
<dbReference type="EMBL" id="JADIMQ010000060">
    <property type="protein sequence ID" value="MBO8448467.1"/>
    <property type="molecule type" value="Genomic_DNA"/>
</dbReference>
<dbReference type="AlphaFoldDB" id="A0A9D9EIA5"/>
<evidence type="ECO:0000256" key="1">
    <source>
        <dbReference type="ARBA" id="ARBA00022763"/>
    </source>
</evidence>
<evidence type="ECO:0000313" key="3">
    <source>
        <dbReference type="EMBL" id="MBO8448467.1"/>
    </source>
</evidence>
<comment type="caution">
    <text evidence="3">The sequence shown here is derived from an EMBL/GenBank/DDBJ whole genome shotgun (WGS) entry which is preliminary data.</text>
</comment>
<dbReference type="PANTHER" id="PTHR10815:SF13">
    <property type="entry name" value="METHYLATED-DNA--PROTEIN-CYSTEINE METHYLTRANSFERASE"/>
    <property type="match status" value="1"/>
</dbReference>
<dbReference type="Proteomes" id="UP000810252">
    <property type="component" value="Unassembled WGS sequence"/>
</dbReference>
<dbReference type="Gene3D" id="1.10.10.10">
    <property type="entry name" value="Winged helix-like DNA-binding domain superfamily/Winged helix DNA-binding domain"/>
    <property type="match status" value="1"/>
</dbReference>
<dbReference type="GO" id="GO:0006281">
    <property type="term" value="P:DNA repair"/>
    <property type="evidence" value="ECO:0007669"/>
    <property type="project" value="InterPro"/>
</dbReference>
<dbReference type="SUPFAM" id="SSF46767">
    <property type="entry name" value="Methylated DNA-protein cysteine methyltransferase, C-terminal domain"/>
    <property type="match status" value="1"/>
</dbReference>
<accession>A0A9D9EIA5</accession>
<sequence>MGRDRGFVTPGNFPKNRKAMEDTPDWIVSTIDNKIVSVSLDYRIFTDIMRSISWVSADSISEIRCTKVPMEEIMRMARTLAWEDLRLFGSDFQKMVWKKLFGLTHREGARESLPDTSGRLSPEEGTGPVQPRLMSYTDFAAMCGKSSGARAVAHAVGQNPVAIIIPCHLIVPKETMDRLAEIERQAENSLFGTDGLILDPGLDFGEYRYGKEMKKKIILETFRNSSTPYSQEKSCPDGTA</sequence>
<evidence type="ECO:0000313" key="4">
    <source>
        <dbReference type="Proteomes" id="UP000810252"/>
    </source>
</evidence>
<gene>
    <name evidence="3" type="ORF">IAC29_04260</name>
</gene>
<evidence type="ECO:0000259" key="2">
    <source>
        <dbReference type="Pfam" id="PF01035"/>
    </source>
</evidence>
<protein>
    <submittedName>
        <fullName evidence="3">MGMT family protein</fullName>
    </submittedName>
</protein>
<dbReference type="InterPro" id="IPR014048">
    <property type="entry name" value="MethylDNA_cys_MeTrfase_DNA-bd"/>
</dbReference>
<name>A0A9D9EIA5_9BACT</name>
<dbReference type="InterPro" id="IPR036217">
    <property type="entry name" value="MethylDNA_cys_MeTrfase_DNAb"/>
</dbReference>
<feature type="domain" description="Methylated-DNA-[protein]-cysteine S-methyltransferase DNA binding" evidence="2">
    <location>
        <begin position="132"/>
        <end position="174"/>
    </location>
</feature>
<reference evidence="3" key="2">
    <citation type="journal article" date="2021" name="PeerJ">
        <title>Extensive microbial diversity within the chicken gut microbiome revealed by metagenomics and culture.</title>
        <authorList>
            <person name="Gilroy R."/>
            <person name="Ravi A."/>
            <person name="Getino M."/>
            <person name="Pursley I."/>
            <person name="Horton D.L."/>
            <person name="Alikhan N.F."/>
            <person name="Baker D."/>
            <person name="Gharbi K."/>
            <person name="Hall N."/>
            <person name="Watson M."/>
            <person name="Adriaenssens E.M."/>
            <person name="Foster-Nyarko E."/>
            <person name="Jarju S."/>
            <person name="Secka A."/>
            <person name="Antonio M."/>
            <person name="Oren A."/>
            <person name="Chaudhuri R.R."/>
            <person name="La Ragione R."/>
            <person name="Hildebrand F."/>
            <person name="Pallen M.J."/>
        </authorList>
    </citation>
    <scope>NUCLEOTIDE SEQUENCE</scope>
    <source>
        <strain evidence="3">20514</strain>
    </source>
</reference>
<dbReference type="GO" id="GO:0003824">
    <property type="term" value="F:catalytic activity"/>
    <property type="evidence" value="ECO:0007669"/>
    <property type="project" value="InterPro"/>
</dbReference>
<dbReference type="InterPro" id="IPR036388">
    <property type="entry name" value="WH-like_DNA-bd_sf"/>
</dbReference>
<dbReference type="Pfam" id="PF01035">
    <property type="entry name" value="DNA_binding_1"/>
    <property type="match status" value="1"/>
</dbReference>
<dbReference type="PANTHER" id="PTHR10815">
    <property type="entry name" value="METHYLATED-DNA--PROTEIN-CYSTEINE METHYLTRANSFERASE"/>
    <property type="match status" value="1"/>
</dbReference>
<keyword evidence="1" id="KW-0227">DNA damage</keyword>
<proteinExistence type="predicted"/>
<reference evidence="3" key="1">
    <citation type="submission" date="2020-10" db="EMBL/GenBank/DDBJ databases">
        <authorList>
            <person name="Gilroy R."/>
        </authorList>
    </citation>
    <scope>NUCLEOTIDE SEQUENCE</scope>
    <source>
        <strain evidence="3">20514</strain>
    </source>
</reference>